<dbReference type="Proteomes" id="UP000002762">
    <property type="component" value="Unassembled WGS sequence"/>
</dbReference>
<dbReference type="EMBL" id="JH725163">
    <property type="protein sequence ID" value="EJP65521.1"/>
    <property type="molecule type" value="Genomic_DNA"/>
</dbReference>
<keyword evidence="2" id="KW-1185">Reference proteome</keyword>
<name>J5JS26_BEAB2</name>
<dbReference type="HOGENOM" id="CLU_1034349_0_0_1"/>
<gene>
    <name evidence="1" type="ORF">BBA_05390</name>
</gene>
<dbReference type="AlphaFoldDB" id="J5JS26"/>
<evidence type="ECO:0000313" key="1">
    <source>
        <dbReference type="EMBL" id="EJP65521.1"/>
    </source>
</evidence>
<evidence type="ECO:0000313" key="2">
    <source>
        <dbReference type="Proteomes" id="UP000002762"/>
    </source>
</evidence>
<reference evidence="1 2" key="1">
    <citation type="journal article" date="2012" name="Sci. Rep.">
        <title>Genomic perspectives on the evolution of fungal entomopathogenicity in Beauveria bassiana.</title>
        <authorList>
            <person name="Xiao G."/>
            <person name="Ying S.H."/>
            <person name="Zheng P."/>
            <person name="Wang Z.L."/>
            <person name="Zhang S."/>
            <person name="Xie X.Q."/>
            <person name="Shang Y."/>
            <person name="St Leger R.J."/>
            <person name="Zhao G.P."/>
            <person name="Wang C."/>
            <person name="Feng M.G."/>
        </authorList>
    </citation>
    <scope>NUCLEOTIDE SEQUENCE [LARGE SCALE GENOMIC DNA]</scope>
    <source>
        <strain evidence="1 2">ARSEF 2860</strain>
    </source>
</reference>
<proteinExistence type="predicted"/>
<protein>
    <submittedName>
        <fullName evidence="1">Uncharacterized protein</fullName>
    </submittedName>
</protein>
<accession>J5JS26</accession>
<organism evidence="1 2">
    <name type="scientific">Beauveria bassiana (strain ARSEF 2860)</name>
    <name type="common">White muscardine disease fungus</name>
    <name type="synonym">Tritirachium shiotae</name>
    <dbReference type="NCBI Taxonomy" id="655819"/>
    <lineage>
        <taxon>Eukaryota</taxon>
        <taxon>Fungi</taxon>
        <taxon>Dikarya</taxon>
        <taxon>Ascomycota</taxon>
        <taxon>Pezizomycotina</taxon>
        <taxon>Sordariomycetes</taxon>
        <taxon>Hypocreomycetidae</taxon>
        <taxon>Hypocreales</taxon>
        <taxon>Cordycipitaceae</taxon>
        <taxon>Beauveria</taxon>
    </lineage>
</organism>
<sequence length="269" mass="30086">MQQQTTARQADSRCHDGVDGQVRRIKEGLSRLPTQRHLDTYPTRMTKHSANPEGVVWSQVLPLLPASALGTPELRWARPAIYSAFYSSLPPKYSPDYLSILRTDNELWFNSNVWKICQLALAAAAIRDHLTLDHQDHANPLHQPANPPSYRTDTAHTCACASFKERPSRDVCIRHGNLPNASITTTVPILIHGLGAERLCWDRTDMEENPNPCQPRLFLRQDIKGTTQIKQPFVSQAALALVLTPKPPPSRAAVCVARLGPNENIQTRE</sequence>
<dbReference type="InParanoid" id="J5JS26"/>
<dbReference type="RefSeq" id="XP_008598709.1">
    <property type="nucleotide sequence ID" value="XM_008600487.1"/>
</dbReference>
<dbReference type="GeneID" id="19888402"/>